<feature type="non-terminal residue" evidence="3">
    <location>
        <position position="250"/>
    </location>
</feature>
<evidence type="ECO:0000313" key="4">
    <source>
        <dbReference type="Proteomes" id="UP000249645"/>
    </source>
</evidence>
<name>A0A2W5GA27_9SPHI</name>
<dbReference type="Proteomes" id="UP000249645">
    <property type="component" value="Unassembled WGS sequence"/>
</dbReference>
<keyword evidence="1" id="KW-0238">DNA-binding</keyword>
<proteinExistence type="predicted"/>
<organism evidence="3 4">
    <name type="scientific">Pseudopedobacter saltans</name>
    <dbReference type="NCBI Taxonomy" id="151895"/>
    <lineage>
        <taxon>Bacteria</taxon>
        <taxon>Pseudomonadati</taxon>
        <taxon>Bacteroidota</taxon>
        <taxon>Sphingobacteriia</taxon>
        <taxon>Sphingobacteriales</taxon>
        <taxon>Sphingobacteriaceae</taxon>
        <taxon>Pseudopedobacter</taxon>
    </lineage>
</organism>
<dbReference type="GO" id="GO:0003700">
    <property type="term" value="F:DNA-binding transcription factor activity"/>
    <property type="evidence" value="ECO:0007669"/>
    <property type="project" value="InterPro"/>
</dbReference>
<comment type="caution">
    <text evidence="3">The sequence shown here is derived from an EMBL/GenBank/DDBJ whole genome shotgun (WGS) entry which is preliminary data.</text>
</comment>
<dbReference type="InterPro" id="IPR003313">
    <property type="entry name" value="AraC-bd"/>
</dbReference>
<dbReference type="AlphaFoldDB" id="A0A2W5GA27"/>
<reference evidence="3 4" key="1">
    <citation type="submission" date="2017-11" db="EMBL/GenBank/DDBJ databases">
        <title>Infants hospitalized years apart are colonized by the same room-sourced microbial strains.</title>
        <authorList>
            <person name="Brooks B."/>
            <person name="Olm M.R."/>
            <person name="Firek B.A."/>
            <person name="Baker R."/>
            <person name="Thomas B.C."/>
            <person name="Morowitz M.J."/>
            <person name="Banfield J.F."/>
        </authorList>
    </citation>
    <scope>NUCLEOTIDE SEQUENCE [LARGE SCALE GENOMIC DNA]</scope>
    <source>
        <strain evidence="3">S2_009_000_R2_76</strain>
    </source>
</reference>
<dbReference type="Pfam" id="PF02311">
    <property type="entry name" value="AraC_binding"/>
    <property type="match status" value="1"/>
</dbReference>
<accession>A0A2W5GA27</accession>
<dbReference type="PROSITE" id="PS01124">
    <property type="entry name" value="HTH_ARAC_FAMILY_2"/>
    <property type="match status" value="1"/>
</dbReference>
<dbReference type="SUPFAM" id="SSF51182">
    <property type="entry name" value="RmlC-like cupins"/>
    <property type="match status" value="1"/>
</dbReference>
<sequence>MIKFSITKLSRIKYFVSVFINNISVYLHKVLLMEEKQVDPISVLHFEMEPQSSAGKKHNFYEFIFFKSGTGNHRNHDINNPFESGDLFFVKPNEVHSFQLDTKAEIYILRFGQTARLILKELTASSNGRAVSLSKVQSPLNPKVHFEGNELELFISIFQLLFQLYSAGIQNESLCYYQILCLITIIERNLSYQSNKQTNCSEKPAFARILEHIHRNLKEPEMLTMAYISDKFNVSINTLGNYFKKEIKVA</sequence>
<gene>
    <name evidence="3" type="ORF">DI598_17000</name>
</gene>
<dbReference type="InterPro" id="IPR018060">
    <property type="entry name" value="HTH_AraC"/>
</dbReference>
<evidence type="ECO:0000313" key="3">
    <source>
        <dbReference type="EMBL" id="PZP42396.1"/>
    </source>
</evidence>
<dbReference type="Gene3D" id="1.10.10.60">
    <property type="entry name" value="Homeodomain-like"/>
    <property type="match status" value="1"/>
</dbReference>
<evidence type="ECO:0000259" key="2">
    <source>
        <dbReference type="PROSITE" id="PS01124"/>
    </source>
</evidence>
<protein>
    <recommendedName>
        <fullName evidence="2">HTH araC/xylS-type domain-containing protein</fullName>
    </recommendedName>
</protein>
<dbReference type="InterPro" id="IPR011051">
    <property type="entry name" value="RmlC_Cupin_sf"/>
</dbReference>
<feature type="domain" description="HTH araC/xylS-type" evidence="2">
    <location>
        <begin position="207"/>
        <end position="250"/>
    </location>
</feature>
<dbReference type="EMBL" id="QFOI01000435">
    <property type="protein sequence ID" value="PZP42396.1"/>
    <property type="molecule type" value="Genomic_DNA"/>
</dbReference>
<dbReference type="GO" id="GO:0043565">
    <property type="term" value="F:sequence-specific DNA binding"/>
    <property type="evidence" value="ECO:0007669"/>
    <property type="project" value="InterPro"/>
</dbReference>
<evidence type="ECO:0000256" key="1">
    <source>
        <dbReference type="ARBA" id="ARBA00023125"/>
    </source>
</evidence>
<dbReference type="InterPro" id="IPR014710">
    <property type="entry name" value="RmlC-like_jellyroll"/>
</dbReference>
<dbReference type="Gene3D" id="2.60.120.10">
    <property type="entry name" value="Jelly Rolls"/>
    <property type="match status" value="1"/>
</dbReference>